<sequence length="320" mass="36284">MLDLYRASRELTMKEFQLQTLELIRPHIPFDSAWWAMATEIEAGRHRIHDSYLFGLTENFGELASMTSGNNLIARTCSRTPGTSFNFTPEQLFGDAPTAMLIRHSDVMHLLCTAWQGRIPQLFTFLGISRHDRKSPFSEDERRLKQCLMPHLADTMQINRVMHIASIRAGHSNAKSAMAVVDELGTLHAAEPGFDPHVRLEWPDWEGPFLPPALQTALAHNQVHHLGKQVRIRFDRVRELTLVTIARRAPADALSARERAVAEGFASGQSYKEVALHLAISPATVRHHLRSVYEKLGVSDKGELARMLREDDLQFGEQRR</sequence>
<evidence type="ECO:0000259" key="4">
    <source>
        <dbReference type="PROSITE" id="PS50043"/>
    </source>
</evidence>
<dbReference type="SUPFAM" id="SSF46894">
    <property type="entry name" value="C-terminal effector domain of the bipartite response regulators"/>
    <property type="match status" value="1"/>
</dbReference>
<dbReference type="PROSITE" id="PS00622">
    <property type="entry name" value="HTH_LUXR_1"/>
    <property type="match status" value="1"/>
</dbReference>
<evidence type="ECO:0000313" key="5">
    <source>
        <dbReference type="EMBL" id="AVR87131.1"/>
    </source>
</evidence>
<dbReference type="SMART" id="SM00421">
    <property type="entry name" value="HTH_LUXR"/>
    <property type="match status" value="1"/>
</dbReference>
<feature type="domain" description="HTH luxR-type" evidence="4">
    <location>
        <begin position="247"/>
        <end position="312"/>
    </location>
</feature>
<dbReference type="PANTHER" id="PTHR44688">
    <property type="entry name" value="DNA-BINDING TRANSCRIPTIONAL ACTIVATOR DEVR_DOSR"/>
    <property type="match status" value="1"/>
</dbReference>
<keyword evidence="3" id="KW-0804">Transcription</keyword>
<dbReference type="CDD" id="cd06170">
    <property type="entry name" value="LuxR_C_like"/>
    <property type="match status" value="1"/>
</dbReference>
<evidence type="ECO:0000313" key="6">
    <source>
        <dbReference type="Proteomes" id="UP000241885"/>
    </source>
</evidence>
<dbReference type="GO" id="GO:0003677">
    <property type="term" value="F:DNA binding"/>
    <property type="evidence" value="ECO:0007669"/>
    <property type="project" value="UniProtKB-KW"/>
</dbReference>
<dbReference type="RefSeq" id="WP_159051636.1">
    <property type="nucleotide sequence ID" value="NZ_CP028339.1"/>
</dbReference>
<proteinExistence type="predicted"/>
<keyword evidence="2" id="KW-0238">DNA-binding</keyword>
<dbReference type="InterPro" id="IPR016032">
    <property type="entry name" value="Sig_transdc_resp-reg_C-effctor"/>
</dbReference>
<evidence type="ECO:0000256" key="3">
    <source>
        <dbReference type="ARBA" id="ARBA00023163"/>
    </source>
</evidence>
<gene>
    <name evidence="5" type="ORF">Tharo_0180</name>
</gene>
<dbReference type="Gene3D" id="1.10.10.10">
    <property type="entry name" value="Winged helix-like DNA-binding domain superfamily/Winged helix DNA-binding domain"/>
    <property type="match status" value="1"/>
</dbReference>
<dbReference type="KEGG" id="tak:Tharo_0180"/>
<name>A0A2R4BII3_THAAR</name>
<reference evidence="5 6" key="1">
    <citation type="submission" date="2018-03" db="EMBL/GenBank/DDBJ databases">
        <title>Complete genome sequence of Thauera aromatica, a model organism for studying aromatic compound degradation under denitrifying conditions.</title>
        <authorList>
            <person name="Lo H.-Y."/>
            <person name="Goris T."/>
            <person name="Boll M."/>
            <person name="Mueller J.A."/>
        </authorList>
    </citation>
    <scope>NUCLEOTIDE SEQUENCE [LARGE SCALE GENOMIC DNA]</scope>
    <source>
        <strain evidence="5 6">K172</strain>
    </source>
</reference>
<dbReference type="OrthoDB" id="6120865at2"/>
<dbReference type="Proteomes" id="UP000241885">
    <property type="component" value="Chromosome"/>
</dbReference>
<dbReference type="PANTHER" id="PTHR44688:SF16">
    <property type="entry name" value="DNA-BINDING TRANSCRIPTIONAL ACTIVATOR DEVR_DOSR"/>
    <property type="match status" value="1"/>
</dbReference>
<dbReference type="AlphaFoldDB" id="A0A2R4BII3"/>
<evidence type="ECO:0000256" key="1">
    <source>
        <dbReference type="ARBA" id="ARBA00023015"/>
    </source>
</evidence>
<dbReference type="Pfam" id="PF00196">
    <property type="entry name" value="GerE"/>
    <property type="match status" value="1"/>
</dbReference>
<organism evidence="5 6">
    <name type="scientific">Thauera aromatica K172</name>
    <dbReference type="NCBI Taxonomy" id="44139"/>
    <lineage>
        <taxon>Bacteria</taxon>
        <taxon>Pseudomonadati</taxon>
        <taxon>Pseudomonadota</taxon>
        <taxon>Betaproteobacteria</taxon>
        <taxon>Rhodocyclales</taxon>
        <taxon>Zoogloeaceae</taxon>
        <taxon>Thauera</taxon>
    </lineage>
</organism>
<dbReference type="InterPro" id="IPR036388">
    <property type="entry name" value="WH-like_DNA-bd_sf"/>
</dbReference>
<dbReference type="PROSITE" id="PS50043">
    <property type="entry name" value="HTH_LUXR_2"/>
    <property type="match status" value="1"/>
</dbReference>
<keyword evidence="1" id="KW-0805">Transcription regulation</keyword>
<evidence type="ECO:0000256" key="2">
    <source>
        <dbReference type="ARBA" id="ARBA00023125"/>
    </source>
</evidence>
<keyword evidence="6" id="KW-1185">Reference proteome</keyword>
<dbReference type="InterPro" id="IPR000792">
    <property type="entry name" value="Tscrpt_reg_LuxR_C"/>
</dbReference>
<protein>
    <submittedName>
        <fullName evidence="5">Transcriptional regulator, LuxR family</fullName>
    </submittedName>
</protein>
<dbReference type="PRINTS" id="PR00038">
    <property type="entry name" value="HTHLUXR"/>
</dbReference>
<dbReference type="EMBL" id="CP028339">
    <property type="protein sequence ID" value="AVR87131.1"/>
    <property type="molecule type" value="Genomic_DNA"/>
</dbReference>
<accession>A0A2R4BII3</accession>
<dbReference type="GO" id="GO:0006355">
    <property type="term" value="P:regulation of DNA-templated transcription"/>
    <property type="evidence" value="ECO:0007669"/>
    <property type="project" value="InterPro"/>
</dbReference>